<name>A0A0K2UH97_LEPSM</name>
<dbReference type="AlphaFoldDB" id="A0A0K2UH97"/>
<dbReference type="EMBL" id="HACA01020089">
    <property type="protein sequence ID" value="CDW37450.1"/>
    <property type="molecule type" value="Transcribed_RNA"/>
</dbReference>
<reference evidence="1" key="1">
    <citation type="submission" date="2014-05" db="EMBL/GenBank/DDBJ databases">
        <authorList>
            <person name="Chronopoulou M."/>
        </authorList>
    </citation>
    <scope>NUCLEOTIDE SEQUENCE</scope>
    <source>
        <tissue evidence="1">Whole organism</tissue>
    </source>
</reference>
<proteinExistence type="predicted"/>
<feature type="non-terminal residue" evidence="1">
    <location>
        <position position="1"/>
    </location>
</feature>
<sequence>KLHLITQHGKIWQSWATSCKSSFAIVRVTDFFRISIDESYLAHASCSTLLQ</sequence>
<protein>
    <submittedName>
        <fullName evidence="1">Uncharacterized protein</fullName>
    </submittedName>
</protein>
<organism evidence="1">
    <name type="scientific">Lepeophtheirus salmonis</name>
    <name type="common">Salmon louse</name>
    <name type="synonym">Caligus salmonis</name>
    <dbReference type="NCBI Taxonomy" id="72036"/>
    <lineage>
        <taxon>Eukaryota</taxon>
        <taxon>Metazoa</taxon>
        <taxon>Ecdysozoa</taxon>
        <taxon>Arthropoda</taxon>
        <taxon>Crustacea</taxon>
        <taxon>Multicrustacea</taxon>
        <taxon>Hexanauplia</taxon>
        <taxon>Copepoda</taxon>
        <taxon>Siphonostomatoida</taxon>
        <taxon>Caligidae</taxon>
        <taxon>Lepeophtheirus</taxon>
    </lineage>
</organism>
<evidence type="ECO:0000313" key="1">
    <source>
        <dbReference type="EMBL" id="CDW37450.1"/>
    </source>
</evidence>
<accession>A0A0K2UH97</accession>